<dbReference type="Gene3D" id="3.40.980.10">
    <property type="entry name" value="MoaB/Mog-like domain"/>
    <property type="match status" value="1"/>
</dbReference>
<dbReference type="InterPro" id="IPR036425">
    <property type="entry name" value="MoaB/Mog-like_dom_sf"/>
</dbReference>
<comment type="caution">
    <text evidence="4">The sequence shown here is derived from an EMBL/GenBank/DDBJ whole genome shotgun (WGS) entry which is preliminary data.</text>
</comment>
<dbReference type="PROSITE" id="PS01078">
    <property type="entry name" value="MOCF_BIOSYNTHESIS_1"/>
    <property type="match status" value="1"/>
</dbReference>
<evidence type="ECO:0000313" key="4">
    <source>
        <dbReference type="EMBL" id="GGD67211.1"/>
    </source>
</evidence>
<organism evidence="4 5">
    <name type="scientific">Microbacterium murale</name>
    <dbReference type="NCBI Taxonomy" id="1081040"/>
    <lineage>
        <taxon>Bacteria</taxon>
        <taxon>Bacillati</taxon>
        <taxon>Actinomycetota</taxon>
        <taxon>Actinomycetes</taxon>
        <taxon>Micrococcales</taxon>
        <taxon>Microbacteriaceae</taxon>
        <taxon>Microbacterium</taxon>
    </lineage>
</organism>
<evidence type="ECO:0000256" key="2">
    <source>
        <dbReference type="ARBA" id="ARBA00023150"/>
    </source>
</evidence>
<dbReference type="PANTHER" id="PTHR43764:SF1">
    <property type="entry name" value="MOLYBDOPTERIN MOLYBDOTRANSFERASE"/>
    <property type="match status" value="1"/>
</dbReference>
<dbReference type="RefSeq" id="WP_188435255.1">
    <property type="nucleotide sequence ID" value="NZ_BMCM01000001.1"/>
</dbReference>
<keyword evidence="5" id="KW-1185">Reference proteome</keyword>
<keyword evidence="2" id="KW-0501">Molybdenum cofactor biosynthesis</keyword>
<proteinExistence type="predicted"/>
<reference evidence="5" key="1">
    <citation type="journal article" date="2019" name="Int. J. Syst. Evol. Microbiol.">
        <title>The Global Catalogue of Microorganisms (GCM) 10K type strain sequencing project: providing services to taxonomists for standard genome sequencing and annotation.</title>
        <authorList>
            <consortium name="The Broad Institute Genomics Platform"/>
            <consortium name="The Broad Institute Genome Sequencing Center for Infectious Disease"/>
            <person name="Wu L."/>
            <person name="Ma J."/>
        </authorList>
    </citation>
    <scope>NUCLEOTIDE SEQUENCE [LARGE SCALE GENOMIC DNA]</scope>
    <source>
        <strain evidence="5">CCM 7640</strain>
    </source>
</reference>
<dbReference type="SUPFAM" id="SSF53218">
    <property type="entry name" value="Molybdenum cofactor biosynthesis proteins"/>
    <property type="match status" value="1"/>
</dbReference>
<gene>
    <name evidence="4" type="ORF">GCM10007269_07890</name>
</gene>
<protein>
    <submittedName>
        <fullName evidence="4">Molybdenum cofactor biosynthesis protein</fullName>
    </submittedName>
</protein>
<dbReference type="Proteomes" id="UP000629365">
    <property type="component" value="Unassembled WGS sequence"/>
</dbReference>
<dbReference type="Pfam" id="PF00994">
    <property type="entry name" value="MoCF_biosynth"/>
    <property type="match status" value="1"/>
</dbReference>
<sequence>MTRRAAVLVASTRAAAGTYEDRTGPVVAEWLRARGFEVAGPVVVADAAIADALAELLAEHPDLILTTGGTGVSPDDRTPEATRKLLDLELPGIAEEVRRRGAAITPTAILSRAVAGVAGRTLVMNLPGSTGGVRDGLAVLDDVLDHLLDQITGGDHPGH</sequence>
<accession>A0ABQ1RGQ4</accession>
<evidence type="ECO:0000313" key="5">
    <source>
        <dbReference type="Proteomes" id="UP000629365"/>
    </source>
</evidence>
<dbReference type="NCBIfam" id="TIGR00177">
    <property type="entry name" value="molyb_syn"/>
    <property type="match status" value="1"/>
</dbReference>
<feature type="domain" description="MoaB/Mog" evidence="3">
    <location>
        <begin position="6"/>
        <end position="147"/>
    </location>
</feature>
<dbReference type="PANTHER" id="PTHR43764">
    <property type="entry name" value="MOLYBDENUM COFACTOR BIOSYNTHESIS"/>
    <property type="match status" value="1"/>
</dbReference>
<evidence type="ECO:0000259" key="3">
    <source>
        <dbReference type="SMART" id="SM00852"/>
    </source>
</evidence>
<dbReference type="CDD" id="cd00886">
    <property type="entry name" value="MogA_MoaB"/>
    <property type="match status" value="1"/>
</dbReference>
<dbReference type="InterPro" id="IPR051920">
    <property type="entry name" value="MPT_Adenylyltrnsfr/MoaC-Rel"/>
</dbReference>
<dbReference type="InterPro" id="IPR008284">
    <property type="entry name" value="MoCF_biosynth_CS"/>
</dbReference>
<comment type="pathway">
    <text evidence="1">Cofactor biosynthesis; molybdopterin biosynthesis.</text>
</comment>
<evidence type="ECO:0000256" key="1">
    <source>
        <dbReference type="ARBA" id="ARBA00005046"/>
    </source>
</evidence>
<name>A0ABQ1RGQ4_9MICO</name>
<dbReference type="EMBL" id="BMCM01000001">
    <property type="protein sequence ID" value="GGD67211.1"/>
    <property type="molecule type" value="Genomic_DNA"/>
</dbReference>
<dbReference type="SMART" id="SM00852">
    <property type="entry name" value="MoCF_biosynth"/>
    <property type="match status" value="1"/>
</dbReference>
<dbReference type="InterPro" id="IPR001453">
    <property type="entry name" value="MoaB/Mog_dom"/>
</dbReference>